<feature type="transmembrane region" description="Helical" evidence="6">
    <location>
        <begin position="180"/>
        <end position="202"/>
    </location>
</feature>
<feature type="domain" description="HTTM-like" evidence="7">
    <location>
        <begin position="27"/>
        <end position="303"/>
    </location>
</feature>
<evidence type="ECO:0000256" key="4">
    <source>
        <dbReference type="ARBA" id="ARBA00023136"/>
    </source>
</evidence>
<evidence type="ECO:0000259" key="7">
    <source>
        <dbReference type="SMART" id="SM00752"/>
    </source>
</evidence>
<keyword evidence="4 6" id="KW-0472">Membrane</keyword>
<proteinExistence type="predicted"/>
<dbReference type="PANTHER" id="PTHR39535:SF2">
    <property type="entry name" value="HTTM DOMAIN-CONTAINING PROTEIN"/>
    <property type="match status" value="1"/>
</dbReference>
<gene>
    <name evidence="8" type="ORF">ACFOUR_00720</name>
</gene>
<feature type="transmembrane region" description="Helical" evidence="6">
    <location>
        <begin position="214"/>
        <end position="235"/>
    </location>
</feature>
<comment type="subcellular location">
    <subcellularLocation>
        <location evidence="1">Endomembrane system</location>
        <topology evidence="1">Multi-pass membrane protein</topology>
    </subcellularLocation>
</comment>
<dbReference type="RefSeq" id="WP_256532166.1">
    <property type="nucleotide sequence ID" value="NZ_CP101824.1"/>
</dbReference>
<comment type="caution">
    <text evidence="8">The sequence shown here is derived from an EMBL/GenBank/DDBJ whole genome shotgun (WGS) entry which is preliminary data.</text>
</comment>
<evidence type="ECO:0000313" key="8">
    <source>
        <dbReference type="EMBL" id="MFC3956895.1"/>
    </source>
</evidence>
<reference evidence="8 9" key="1">
    <citation type="journal article" date="2019" name="Int. J. Syst. Evol. Microbiol.">
        <title>The Global Catalogue of Microorganisms (GCM) 10K type strain sequencing project: providing services to taxonomists for standard genome sequencing and annotation.</title>
        <authorList>
            <consortium name="The Broad Institute Genomics Platform"/>
            <consortium name="The Broad Institute Genome Sequencing Center for Infectious Disease"/>
            <person name="Wu L."/>
            <person name="Ma J."/>
        </authorList>
    </citation>
    <scope>NUCLEOTIDE SEQUENCE [LARGE SCALE GENOMIC DNA]</scope>
    <source>
        <strain evidence="8 9">IBRC-M 10256</strain>
    </source>
</reference>
<dbReference type="AlphaFoldDB" id="A0ABD5NJ54"/>
<dbReference type="InterPro" id="IPR052964">
    <property type="entry name" value="Sporulation_signal_mat"/>
</dbReference>
<keyword evidence="3 6" id="KW-1133">Transmembrane helix</keyword>
<evidence type="ECO:0000256" key="5">
    <source>
        <dbReference type="SAM" id="MobiDB-lite"/>
    </source>
</evidence>
<dbReference type="GO" id="GO:0012505">
    <property type="term" value="C:endomembrane system"/>
    <property type="evidence" value="ECO:0007669"/>
    <property type="project" value="UniProtKB-SubCell"/>
</dbReference>
<feature type="transmembrane region" description="Helical" evidence="6">
    <location>
        <begin position="241"/>
        <end position="259"/>
    </location>
</feature>
<feature type="transmembrane region" description="Helical" evidence="6">
    <location>
        <begin position="134"/>
        <end position="154"/>
    </location>
</feature>
<keyword evidence="2 6" id="KW-0812">Transmembrane</keyword>
<keyword evidence="9" id="KW-1185">Reference proteome</keyword>
<organism evidence="8 9">
    <name type="scientific">Halovivax cerinus</name>
    <dbReference type="NCBI Taxonomy" id="1487865"/>
    <lineage>
        <taxon>Archaea</taxon>
        <taxon>Methanobacteriati</taxon>
        <taxon>Methanobacteriota</taxon>
        <taxon>Stenosarchaea group</taxon>
        <taxon>Halobacteria</taxon>
        <taxon>Halobacteriales</taxon>
        <taxon>Natrialbaceae</taxon>
        <taxon>Halovivax</taxon>
    </lineage>
</organism>
<protein>
    <submittedName>
        <fullName evidence="8">HTTM domain-containing protein</fullName>
    </submittedName>
</protein>
<evidence type="ECO:0000313" key="9">
    <source>
        <dbReference type="Proteomes" id="UP001595846"/>
    </source>
</evidence>
<dbReference type="Proteomes" id="UP001595846">
    <property type="component" value="Unassembled WGS sequence"/>
</dbReference>
<feature type="transmembrane region" description="Helical" evidence="6">
    <location>
        <begin position="92"/>
        <end position="113"/>
    </location>
</feature>
<feature type="transmembrane region" description="Helical" evidence="6">
    <location>
        <begin position="271"/>
        <end position="295"/>
    </location>
</feature>
<dbReference type="SMART" id="SM00752">
    <property type="entry name" value="HTTM"/>
    <property type="match status" value="1"/>
</dbReference>
<accession>A0ABD5NJ54</accession>
<sequence length="504" mass="53062">MAGIQSDGWFDVGASVRSRVPSAVTARLGIDIRAIAAYRIGLGLVALFDLLVFRVPGIGTFYTDRGVLPRSTLAEVSPALVRWSLHAVSGAAWVQAVLMGITVLVAGCVLVGYRSRIASVLLASLLISMYARNPYLVNGGDTVLISLLALAAFLPLDGRWAVRPRGPRPTDRFSAGSNRYVSTATAVLLVHVVVIYAINAALKFQSDAWMRGVAVRQIFGLAELVYLLGPALAASPGVLTVINWLWIGTLTASVGLIVFTGRLRIAIVGAYVGAHLGMALTMQLGAFPFVMIVAVCPYLPSGVWDPVDRFVSDRIQNTGLGTITDREGGTPRSRRVPSPDLPPAVHTGARVATAAALVSSLVVVGGWQLVAADVVETPAVDDEGPLASASWAFFAPNPQSTSHWYVASATTSSGATVDLVTGDPATFDRPADAMDRYPSTLWRRYGSKARGAGDAVAGAAVAYACDRAPSDVESVTLYRVDQSVDANGPVGAPIPHELATRSCR</sequence>
<dbReference type="InterPro" id="IPR011020">
    <property type="entry name" value="HTTM-like"/>
</dbReference>
<evidence type="ECO:0000256" key="1">
    <source>
        <dbReference type="ARBA" id="ARBA00004127"/>
    </source>
</evidence>
<evidence type="ECO:0000256" key="3">
    <source>
        <dbReference type="ARBA" id="ARBA00022989"/>
    </source>
</evidence>
<dbReference type="GeneID" id="73904943"/>
<name>A0ABD5NJ54_9EURY</name>
<evidence type="ECO:0000256" key="2">
    <source>
        <dbReference type="ARBA" id="ARBA00022692"/>
    </source>
</evidence>
<dbReference type="PANTHER" id="PTHR39535">
    <property type="entry name" value="SPORULATION-DELAYING PROTEIN SDPB"/>
    <property type="match status" value="1"/>
</dbReference>
<evidence type="ECO:0000256" key="6">
    <source>
        <dbReference type="SAM" id="Phobius"/>
    </source>
</evidence>
<dbReference type="EMBL" id="JBHSAQ010000001">
    <property type="protein sequence ID" value="MFC3956895.1"/>
    <property type="molecule type" value="Genomic_DNA"/>
</dbReference>
<feature type="transmembrane region" description="Helical" evidence="6">
    <location>
        <begin position="36"/>
        <end position="55"/>
    </location>
</feature>
<feature type="region of interest" description="Disordered" evidence="5">
    <location>
        <begin position="321"/>
        <end position="343"/>
    </location>
</feature>